<feature type="transmembrane region" description="Helical" evidence="6">
    <location>
        <begin position="234"/>
        <end position="254"/>
    </location>
</feature>
<dbReference type="InterPro" id="IPR050189">
    <property type="entry name" value="MFS_Efflux_Transporters"/>
</dbReference>
<keyword evidence="2" id="KW-1003">Cell membrane</keyword>
<evidence type="ECO:0000256" key="1">
    <source>
        <dbReference type="ARBA" id="ARBA00004651"/>
    </source>
</evidence>
<evidence type="ECO:0000256" key="2">
    <source>
        <dbReference type="ARBA" id="ARBA00022475"/>
    </source>
</evidence>
<dbReference type="PROSITE" id="PS50850">
    <property type="entry name" value="MFS"/>
    <property type="match status" value="1"/>
</dbReference>
<dbReference type="Proteomes" id="UP001189429">
    <property type="component" value="Unassembled WGS sequence"/>
</dbReference>
<comment type="caution">
    <text evidence="8">The sequence shown here is derived from an EMBL/GenBank/DDBJ whole genome shotgun (WGS) entry which is preliminary data.</text>
</comment>
<dbReference type="PANTHER" id="PTHR43124">
    <property type="entry name" value="PURINE EFFLUX PUMP PBUE"/>
    <property type="match status" value="1"/>
</dbReference>
<protein>
    <recommendedName>
        <fullName evidence="7">Major facilitator superfamily (MFS) profile domain-containing protein</fullName>
    </recommendedName>
</protein>
<feature type="transmembrane region" description="Helical" evidence="6">
    <location>
        <begin position="153"/>
        <end position="174"/>
    </location>
</feature>
<keyword evidence="3 6" id="KW-0812">Transmembrane</keyword>
<feature type="transmembrane region" description="Helical" evidence="6">
    <location>
        <begin position="86"/>
        <end position="108"/>
    </location>
</feature>
<feature type="transmembrane region" description="Helical" evidence="6">
    <location>
        <begin position="204"/>
        <end position="222"/>
    </location>
</feature>
<feature type="transmembrane region" description="Helical" evidence="6">
    <location>
        <begin position="354"/>
        <end position="372"/>
    </location>
</feature>
<dbReference type="InterPro" id="IPR020846">
    <property type="entry name" value="MFS_dom"/>
</dbReference>
<dbReference type="EMBL" id="CAUYUJ010007557">
    <property type="protein sequence ID" value="CAK0821145.1"/>
    <property type="molecule type" value="Genomic_DNA"/>
</dbReference>
<keyword evidence="9" id="KW-1185">Reference proteome</keyword>
<comment type="subcellular location">
    <subcellularLocation>
        <location evidence="1">Cell membrane</location>
        <topology evidence="1">Multi-pass membrane protein</topology>
    </subcellularLocation>
</comment>
<gene>
    <name evidence="8" type="ORF">PCOR1329_LOCUS22551</name>
</gene>
<proteinExistence type="predicted"/>
<dbReference type="InterPro" id="IPR011701">
    <property type="entry name" value="MFS"/>
</dbReference>
<accession>A0ABN9RVR9</accession>
<evidence type="ECO:0000256" key="5">
    <source>
        <dbReference type="ARBA" id="ARBA00023136"/>
    </source>
</evidence>
<evidence type="ECO:0000313" key="8">
    <source>
        <dbReference type="EMBL" id="CAK0821145.1"/>
    </source>
</evidence>
<reference evidence="8" key="1">
    <citation type="submission" date="2023-10" db="EMBL/GenBank/DDBJ databases">
        <authorList>
            <person name="Chen Y."/>
            <person name="Shah S."/>
            <person name="Dougan E. K."/>
            <person name="Thang M."/>
            <person name="Chan C."/>
        </authorList>
    </citation>
    <scope>NUCLEOTIDE SEQUENCE [LARGE SCALE GENOMIC DNA]</scope>
</reference>
<evidence type="ECO:0000313" key="9">
    <source>
        <dbReference type="Proteomes" id="UP001189429"/>
    </source>
</evidence>
<feature type="transmembrane region" description="Helical" evidence="6">
    <location>
        <begin position="60"/>
        <end position="80"/>
    </location>
</feature>
<evidence type="ECO:0000256" key="4">
    <source>
        <dbReference type="ARBA" id="ARBA00022989"/>
    </source>
</evidence>
<dbReference type="SUPFAM" id="SSF103473">
    <property type="entry name" value="MFS general substrate transporter"/>
    <property type="match status" value="1"/>
</dbReference>
<organism evidence="8 9">
    <name type="scientific">Prorocentrum cordatum</name>
    <dbReference type="NCBI Taxonomy" id="2364126"/>
    <lineage>
        <taxon>Eukaryota</taxon>
        <taxon>Sar</taxon>
        <taxon>Alveolata</taxon>
        <taxon>Dinophyceae</taxon>
        <taxon>Prorocentrales</taxon>
        <taxon>Prorocentraceae</taxon>
        <taxon>Prorocentrum</taxon>
    </lineage>
</organism>
<feature type="transmembrane region" description="Helical" evidence="6">
    <location>
        <begin position="31"/>
        <end position="48"/>
    </location>
</feature>
<evidence type="ECO:0000256" key="3">
    <source>
        <dbReference type="ARBA" id="ARBA00022692"/>
    </source>
</evidence>
<feature type="domain" description="Major facilitator superfamily (MFS) profile" evidence="7">
    <location>
        <begin position="1"/>
        <end position="376"/>
    </location>
</feature>
<keyword evidence="5 6" id="KW-0472">Membrane</keyword>
<sequence>MTIGVAFAGFSCSFPMGPTLIQTFGMTNLQFGMLTTTFAFAKLCWNIPSSILAERYGRKPLLVGGLCCIATGLGGVAAASCYEELLLLRLLVGTGVASTFTAAGMYITDISHPLNSARTRAPMQMGMSAGLLLGPAGGGYLLEHWGLQTTSVVVGLISLGTVLLASLVLPETLVHSGARRRTGGLMQTLQSWGPILQDKSFRRILSWGFCYNGAFFAAHALLPLAFTDLSLSPSVIGGVSTANAVVGLIATPIVARAADHFGKLAVVLPGAVLYGSCLILVPQATSLLELLPILATMQVGGAMCSQGQMHAMDQVGIRHRAKVPGLWNTFGDVGMLTTSAACATIAQLSGTTTAFQADGMFLLVATSVLFWVSRLR</sequence>
<name>A0ABN9RVR9_9DINO</name>
<dbReference type="Pfam" id="PF07690">
    <property type="entry name" value="MFS_1"/>
    <property type="match status" value="1"/>
</dbReference>
<dbReference type="InterPro" id="IPR005829">
    <property type="entry name" value="Sugar_transporter_CS"/>
</dbReference>
<dbReference type="PROSITE" id="PS00216">
    <property type="entry name" value="SUGAR_TRANSPORT_1"/>
    <property type="match status" value="1"/>
</dbReference>
<keyword evidence="4 6" id="KW-1133">Transmembrane helix</keyword>
<dbReference type="Gene3D" id="1.20.1250.20">
    <property type="entry name" value="MFS general substrate transporter like domains"/>
    <property type="match status" value="1"/>
</dbReference>
<evidence type="ECO:0000256" key="6">
    <source>
        <dbReference type="SAM" id="Phobius"/>
    </source>
</evidence>
<evidence type="ECO:0000259" key="7">
    <source>
        <dbReference type="PROSITE" id="PS50850"/>
    </source>
</evidence>
<feature type="transmembrane region" description="Helical" evidence="6">
    <location>
        <begin position="261"/>
        <end position="281"/>
    </location>
</feature>
<feature type="transmembrane region" description="Helical" evidence="6">
    <location>
        <begin position="129"/>
        <end position="147"/>
    </location>
</feature>
<dbReference type="InterPro" id="IPR036259">
    <property type="entry name" value="MFS_trans_sf"/>
</dbReference>
<dbReference type="PANTHER" id="PTHR43124:SF3">
    <property type="entry name" value="CHLORAMPHENICOL EFFLUX PUMP RV0191"/>
    <property type="match status" value="1"/>
</dbReference>